<comment type="caution">
    <text evidence="1">The sequence shown here is derived from an EMBL/GenBank/DDBJ whole genome shotgun (WGS) entry which is preliminary data.</text>
</comment>
<dbReference type="Pfam" id="PF04464">
    <property type="entry name" value="Glyphos_transf"/>
    <property type="match status" value="1"/>
</dbReference>
<keyword evidence="1" id="KW-0808">Transferase</keyword>
<accession>A0A538TVF6</accession>
<dbReference type="Proteomes" id="UP000316609">
    <property type="component" value="Unassembled WGS sequence"/>
</dbReference>
<dbReference type="GO" id="GO:0016020">
    <property type="term" value="C:membrane"/>
    <property type="evidence" value="ECO:0007669"/>
    <property type="project" value="InterPro"/>
</dbReference>
<dbReference type="InterPro" id="IPR043148">
    <property type="entry name" value="TagF_C"/>
</dbReference>
<dbReference type="SUPFAM" id="SSF53756">
    <property type="entry name" value="UDP-Glycosyltransferase/glycogen phosphorylase"/>
    <property type="match status" value="1"/>
</dbReference>
<dbReference type="GO" id="GO:0047355">
    <property type="term" value="F:CDP-glycerol glycerophosphotransferase activity"/>
    <property type="evidence" value="ECO:0007669"/>
    <property type="project" value="InterPro"/>
</dbReference>
<reference evidence="1 2" key="1">
    <citation type="journal article" date="2019" name="Nat. Microbiol.">
        <title>Mediterranean grassland soil C-N compound turnover is dependent on rainfall and depth, and is mediated by genomically divergent microorganisms.</title>
        <authorList>
            <person name="Diamond S."/>
            <person name="Andeer P.F."/>
            <person name="Li Z."/>
            <person name="Crits-Christoph A."/>
            <person name="Burstein D."/>
            <person name="Anantharaman K."/>
            <person name="Lane K.R."/>
            <person name="Thomas B.C."/>
            <person name="Pan C."/>
            <person name="Northen T.R."/>
            <person name="Banfield J.F."/>
        </authorList>
    </citation>
    <scope>NUCLEOTIDE SEQUENCE [LARGE SCALE GENOMIC DNA]</scope>
    <source>
        <strain evidence="1">WS_8</strain>
    </source>
</reference>
<dbReference type="EMBL" id="VBOY01000035">
    <property type="protein sequence ID" value="TMQ67614.1"/>
    <property type="molecule type" value="Genomic_DNA"/>
</dbReference>
<name>A0A538TVF6_UNCEI</name>
<gene>
    <name evidence="1" type="ORF">E6K78_04305</name>
</gene>
<evidence type="ECO:0000313" key="1">
    <source>
        <dbReference type="EMBL" id="TMQ67614.1"/>
    </source>
</evidence>
<dbReference type="AlphaFoldDB" id="A0A538TVF6"/>
<dbReference type="Gene3D" id="3.40.50.12580">
    <property type="match status" value="1"/>
</dbReference>
<protein>
    <submittedName>
        <fullName evidence="1">CDP-glycerol glycerophosphotransferase</fullName>
    </submittedName>
</protein>
<sequence length="374" mass="43031">MPRRIRLLFKIGFVYHKAAFDPVIELFLGDPRYEVWFALDEERRRRWGIFNLRYTPAIVEEWRRGGYRFTGERSGFDVVISGDTVRNAEAYGDTLLCFLNHGTGIKNILYRNLEKSTGHRYQIFVEGQYRVDKLEQSGVLGASEVHKIGLPKLDHYFQNRYGPREHILLRWGLDPARPTVLFAPTYKPTCLYDVKDAIFEATRGCNLIIKLHHYSWMGKYAPHEQHRIFEQRVPRHRHAVLLPMSEYNIMPYMAAAEVLVSEASSAVFDFLAFGKTGVIVDLDCDRLKHSDGRPILTEDNRQFLRDAFVHVAAPGELAAGIGRALHPTPAMTAAAARERDYYFWGLDGRASQRLKDTVERLLQEGGHQNRGARP</sequence>
<dbReference type="InterPro" id="IPR007554">
    <property type="entry name" value="Glycerophosphate_synth"/>
</dbReference>
<proteinExistence type="predicted"/>
<evidence type="ECO:0000313" key="2">
    <source>
        <dbReference type="Proteomes" id="UP000316609"/>
    </source>
</evidence>
<organism evidence="1 2">
    <name type="scientific">Eiseniibacteriota bacterium</name>
    <dbReference type="NCBI Taxonomy" id="2212470"/>
    <lineage>
        <taxon>Bacteria</taxon>
        <taxon>Candidatus Eiseniibacteriota</taxon>
    </lineage>
</organism>